<dbReference type="PANTHER" id="PTHR17550">
    <property type="entry name" value="E3 UBIQUITIN-PROTEIN LIGASE TTC3"/>
    <property type="match status" value="1"/>
</dbReference>
<feature type="coiled-coil region" evidence="1">
    <location>
        <begin position="23"/>
        <end position="128"/>
    </location>
</feature>
<reference evidence="3 4" key="1">
    <citation type="submission" date="2012-10" db="EMBL/GenBank/DDBJ databases">
        <authorList>
            <consortium name="Gibbon Genome Sequencing Consortium"/>
        </authorList>
    </citation>
    <scope>NUCLEOTIDE SEQUENCE [LARGE SCALE GENOMIC DNA]</scope>
</reference>
<evidence type="ECO:0000313" key="3">
    <source>
        <dbReference type="Ensembl" id="ENSNLEP00000024999.1"/>
    </source>
</evidence>
<dbReference type="Proteomes" id="UP000001073">
    <property type="component" value="Chromosome 25"/>
</dbReference>
<dbReference type="EMBL" id="ADFV01019279">
    <property type="status" value="NOT_ANNOTATED_CDS"/>
    <property type="molecule type" value="Genomic_DNA"/>
</dbReference>
<dbReference type="EMBL" id="ADFV01019283">
    <property type="status" value="NOT_ANNOTATED_CDS"/>
    <property type="molecule type" value="Genomic_DNA"/>
</dbReference>
<dbReference type="InterPro" id="IPR056872">
    <property type="entry name" value="TTC3/DZIP3-like_helical"/>
</dbReference>
<keyword evidence="1" id="KW-0175">Coiled coil</keyword>
<reference evidence="3" key="3">
    <citation type="submission" date="2025-09" db="UniProtKB">
        <authorList>
            <consortium name="Ensembl"/>
        </authorList>
    </citation>
    <scope>IDENTIFICATION</scope>
</reference>
<dbReference type="PANTHER" id="PTHR17550:SF6">
    <property type="entry name" value="E3 UBIQUITIN-PROTEIN LIGASE TTC3"/>
    <property type="match status" value="1"/>
</dbReference>
<dbReference type="GeneTree" id="ENSGT00940000154465"/>
<accession>A0A2I3FTL1</accession>
<evidence type="ECO:0000313" key="4">
    <source>
        <dbReference type="Proteomes" id="UP000001073"/>
    </source>
</evidence>
<evidence type="ECO:0000256" key="1">
    <source>
        <dbReference type="SAM" id="Coils"/>
    </source>
</evidence>
<evidence type="ECO:0000259" key="2">
    <source>
        <dbReference type="Pfam" id="PF24525"/>
    </source>
</evidence>
<dbReference type="Pfam" id="PF24525">
    <property type="entry name" value="TTC3"/>
    <property type="match status" value="1"/>
</dbReference>
<gene>
    <name evidence="3" type="primary">TTC3</name>
</gene>
<name>A0A2I3FTL1_NOMLE</name>
<dbReference type="Ensembl" id="ENSNLET00000037664.1">
    <property type="protein sequence ID" value="ENSNLEP00000024999.1"/>
    <property type="gene ID" value="ENSNLEG00000004545.2"/>
</dbReference>
<dbReference type="EMBL" id="ADFV01019280">
    <property type="status" value="NOT_ANNOTATED_CDS"/>
    <property type="molecule type" value="Genomic_DNA"/>
</dbReference>
<keyword evidence="4" id="KW-1185">Reference proteome</keyword>
<protein>
    <submittedName>
        <fullName evidence="3">Tetratricopeptide repeat domain 3</fullName>
    </submittedName>
</protein>
<organism evidence="3 4">
    <name type="scientific">Nomascus leucogenys</name>
    <name type="common">Northern white-cheeked gibbon</name>
    <name type="synonym">Hylobates leucogenys</name>
    <dbReference type="NCBI Taxonomy" id="61853"/>
    <lineage>
        <taxon>Eukaryota</taxon>
        <taxon>Metazoa</taxon>
        <taxon>Chordata</taxon>
        <taxon>Craniata</taxon>
        <taxon>Vertebrata</taxon>
        <taxon>Euteleostomi</taxon>
        <taxon>Mammalia</taxon>
        <taxon>Eutheria</taxon>
        <taxon>Euarchontoglires</taxon>
        <taxon>Primates</taxon>
        <taxon>Haplorrhini</taxon>
        <taxon>Catarrhini</taxon>
        <taxon>Hylobatidae</taxon>
        <taxon>Nomascus</taxon>
    </lineage>
</organism>
<reference evidence="3" key="2">
    <citation type="submission" date="2025-08" db="UniProtKB">
        <authorList>
            <consortium name="Ensembl"/>
        </authorList>
    </citation>
    <scope>IDENTIFICATION</scope>
</reference>
<dbReference type="AlphaFoldDB" id="A0A2I3FTL1"/>
<dbReference type="GO" id="GO:0004842">
    <property type="term" value="F:ubiquitin-protein transferase activity"/>
    <property type="evidence" value="ECO:0007669"/>
    <property type="project" value="TreeGrafter"/>
</dbReference>
<dbReference type="EMBL" id="ADFV01019281">
    <property type="status" value="NOT_ANNOTATED_CDS"/>
    <property type="molecule type" value="Genomic_DNA"/>
</dbReference>
<dbReference type="EMBL" id="ADFV01019282">
    <property type="status" value="NOT_ANNOTATED_CDS"/>
    <property type="molecule type" value="Genomic_DNA"/>
</dbReference>
<dbReference type="GO" id="GO:0006511">
    <property type="term" value="P:ubiquitin-dependent protein catabolic process"/>
    <property type="evidence" value="ECO:0007669"/>
    <property type="project" value="TreeGrafter"/>
</dbReference>
<sequence>MVAIQVSWNIIHQEVNTEPYNPFEEQQGEISRIEKEHQVLQDQLQEAYENYEQIRLKGLEETRDLEEKLKRHLEENKISKTELDWFLQDLEREIKKWQQEKKEIQERLKSLKKKIKKVSNASEMYTQKNDGKEKELELHLDQSLEISNTLTNEKMKIEECIKKGKDDYEESHQRAVAAEVSVLENWKESEVYKLQIMESQAEAYLKKLELISCDTAAYPDMESDICSWELFLSNVTKEIEKAKSQFEEQIKAIKNGSRLSELSKVQISELSFPACNTSFAWAVPSLEHCPRSASCLPLKPRQGLPSFGLPLCPFSHVH</sequence>
<proteinExistence type="predicted"/>
<dbReference type="EMBL" id="ADFV01019284">
    <property type="status" value="NOT_ANNOTATED_CDS"/>
    <property type="molecule type" value="Genomic_DNA"/>
</dbReference>
<dbReference type="EMBL" id="ADFV01019285">
    <property type="status" value="NOT_ANNOTATED_CDS"/>
    <property type="molecule type" value="Genomic_DNA"/>
</dbReference>
<feature type="domain" description="TTC3/DZIP3-like helical" evidence="2">
    <location>
        <begin position="24"/>
        <end position="273"/>
    </location>
</feature>
<dbReference type="EMBL" id="ADFV01019278">
    <property type="status" value="NOT_ANNOTATED_CDS"/>
    <property type="molecule type" value="Genomic_DNA"/>
</dbReference>